<evidence type="ECO:0000313" key="4">
    <source>
        <dbReference type="Proteomes" id="UP000440004"/>
    </source>
</evidence>
<evidence type="ECO:0000313" key="3">
    <source>
        <dbReference type="EMBL" id="MPW26126.1"/>
    </source>
</evidence>
<dbReference type="AlphaFoldDB" id="A0A6A7K9Q5"/>
<evidence type="ECO:0000259" key="1">
    <source>
        <dbReference type="Pfam" id="PF08348"/>
    </source>
</evidence>
<dbReference type="EMBL" id="WHNX01000014">
    <property type="protein sequence ID" value="MPW26126.1"/>
    <property type="molecule type" value="Genomic_DNA"/>
</dbReference>
<comment type="caution">
    <text evidence="3">The sequence shown here is derived from an EMBL/GenBank/DDBJ whole genome shotgun (WGS) entry which is preliminary data.</text>
</comment>
<dbReference type="Pfam" id="PF13309">
    <property type="entry name" value="HTH_22"/>
    <property type="match status" value="1"/>
</dbReference>
<keyword evidence="4" id="KW-1185">Reference proteome</keyword>
<reference evidence="3 4" key="1">
    <citation type="submission" date="2019-10" db="EMBL/GenBank/DDBJ databases">
        <title>Alkalibaculum tamaniensis sp.nov., a new alkaliphilic acetogen, isolated on methoxylated aromatics from a mud volcano.</title>
        <authorList>
            <person name="Khomyakova M.A."/>
            <person name="Merkel A.Y."/>
            <person name="Bonch-Osmolovskaya E.A."/>
            <person name="Slobodkin A.I."/>
        </authorList>
    </citation>
    <scope>NUCLEOTIDE SEQUENCE [LARGE SCALE GENOMIC DNA]</scope>
    <source>
        <strain evidence="3 4">M08DMB</strain>
    </source>
</reference>
<dbReference type="PANTHER" id="PTHR35568:SF1">
    <property type="entry name" value="TRANSCRIPTIONAL REGULATOR DAUR"/>
    <property type="match status" value="1"/>
</dbReference>
<organism evidence="3 4">
    <name type="scientific">Alkalibaculum sporogenes</name>
    <dbReference type="NCBI Taxonomy" id="2655001"/>
    <lineage>
        <taxon>Bacteria</taxon>
        <taxon>Bacillati</taxon>
        <taxon>Bacillota</taxon>
        <taxon>Clostridia</taxon>
        <taxon>Eubacteriales</taxon>
        <taxon>Eubacteriaceae</taxon>
        <taxon>Alkalibaculum</taxon>
    </lineage>
</organism>
<dbReference type="Proteomes" id="UP000440004">
    <property type="component" value="Unassembled WGS sequence"/>
</dbReference>
<protein>
    <submittedName>
        <fullName evidence="3">YheO-like PAS domain protein</fullName>
    </submittedName>
</protein>
<evidence type="ECO:0000259" key="2">
    <source>
        <dbReference type="Pfam" id="PF13309"/>
    </source>
</evidence>
<proteinExistence type="predicted"/>
<sequence length="205" mass="23160">MGMVDFLADFLGEDAEVVLHDVADLENSVIAIRNNHISGREIGAPATDLVLKILKNPKYEEYSYLSNYKGVSRSGNTLKSATYLIKDENKVVGALCINMDIQGIYQIKTFFDRLFNFHGEEEKNEQISETFSQTANELTFDSIYKVVQGYGIPPERMDQDEKIKIVYELNEKGIFLIKGAVSEAALALKVSEATIYRYLGKLKKR</sequence>
<dbReference type="InterPro" id="IPR013559">
    <property type="entry name" value="YheO"/>
</dbReference>
<dbReference type="Pfam" id="PF08348">
    <property type="entry name" value="PAS_6"/>
    <property type="match status" value="1"/>
</dbReference>
<feature type="domain" description="YheO-like" evidence="1">
    <location>
        <begin position="3"/>
        <end position="108"/>
    </location>
</feature>
<dbReference type="PANTHER" id="PTHR35568">
    <property type="entry name" value="TRANSCRIPTIONAL REGULATOR DAUR"/>
    <property type="match status" value="1"/>
</dbReference>
<dbReference type="InterPro" id="IPR039445">
    <property type="entry name" value="DauR-like_HTH"/>
</dbReference>
<feature type="domain" description="Transcriptional regulator DauR-like HTH" evidence="2">
    <location>
        <begin position="143"/>
        <end position="199"/>
    </location>
</feature>
<name>A0A6A7K9Q5_9FIRM</name>
<dbReference type="InterPro" id="IPR039446">
    <property type="entry name" value="DauR-like"/>
</dbReference>
<accession>A0A6A7K9Q5</accession>
<gene>
    <name evidence="3" type="ORF">GC105_10020</name>
</gene>